<evidence type="ECO:0000313" key="2">
    <source>
        <dbReference type="EMBL" id="MCI47669.1"/>
    </source>
</evidence>
<dbReference type="AlphaFoldDB" id="A0A392SGA4"/>
<dbReference type="Proteomes" id="UP000265520">
    <property type="component" value="Unassembled WGS sequence"/>
</dbReference>
<reference evidence="2 3" key="1">
    <citation type="journal article" date="2018" name="Front. Plant Sci.">
        <title>Red Clover (Trifolium pratense) and Zigzag Clover (T. medium) - A Picture of Genomic Similarities and Differences.</title>
        <authorList>
            <person name="Dluhosova J."/>
            <person name="Istvanek J."/>
            <person name="Nedelnik J."/>
            <person name="Repkova J."/>
        </authorList>
    </citation>
    <scope>NUCLEOTIDE SEQUENCE [LARGE SCALE GENOMIC DNA]</scope>
    <source>
        <strain evidence="3">cv. 10/8</strain>
        <tissue evidence="2">Leaf</tissue>
    </source>
</reference>
<evidence type="ECO:0000313" key="3">
    <source>
        <dbReference type="Proteomes" id="UP000265520"/>
    </source>
</evidence>
<accession>A0A392SGA4</accession>
<evidence type="ECO:0000256" key="1">
    <source>
        <dbReference type="SAM" id="MobiDB-lite"/>
    </source>
</evidence>
<name>A0A392SGA4_9FABA</name>
<organism evidence="2 3">
    <name type="scientific">Trifolium medium</name>
    <dbReference type="NCBI Taxonomy" id="97028"/>
    <lineage>
        <taxon>Eukaryota</taxon>
        <taxon>Viridiplantae</taxon>
        <taxon>Streptophyta</taxon>
        <taxon>Embryophyta</taxon>
        <taxon>Tracheophyta</taxon>
        <taxon>Spermatophyta</taxon>
        <taxon>Magnoliopsida</taxon>
        <taxon>eudicotyledons</taxon>
        <taxon>Gunneridae</taxon>
        <taxon>Pentapetalae</taxon>
        <taxon>rosids</taxon>
        <taxon>fabids</taxon>
        <taxon>Fabales</taxon>
        <taxon>Fabaceae</taxon>
        <taxon>Papilionoideae</taxon>
        <taxon>50 kb inversion clade</taxon>
        <taxon>NPAAA clade</taxon>
        <taxon>Hologalegina</taxon>
        <taxon>IRL clade</taxon>
        <taxon>Trifolieae</taxon>
        <taxon>Trifolium</taxon>
    </lineage>
</organism>
<protein>
    <submittedName>
        <fullName evidence="2">Uncharacterized protein</fullName>
    </submittedName>
</protein>
<feature type="compositionally biased region" description="Basic residues" evidence="1">
    <location>
        <begin position="41"/>
        <end position="57"/>
    </location>
</feature>
<feature type="non-terminal residue" evidence="2">
    <location>
        <position position="57"/>
    </location>
</feature>
<dbReference type="EMBL" id="LXQA010375286">
    <property type="protein sequence ID" value="MCI47669.1"/>
    <property type="molecule type" value="Genomic_DNA"/>
</dbReference>
<proteinExistence type="predicted"/>
<comment type="caution">
    <text evidence="2">The sequence shown here is derived from an EMBL/GenBank/DDBJ whole genome shotgun (WGS) entry which is preliminary data.</text>
</comment>
<keyword evidence="3" id="KW-1185">Reference proteome</keyword>
<sequence>MFTTTKSSPIESNVPKSPPQEVLFSKIMEATPITTVLTQSPKKKRTKSKVKKEKHQK</sequence>
<feature type="region of interest" description="Disordered" evidence="1">
    <location>
        <begin position="35"/>
        <end position="57"/>
    </location>
</feature>